<sequence length="368" mass="39153">MRDGTAGAIAVESVLADGIPFGSHAFIAGEVASVYTGLLGLVAEESAGAKHLLTRLDEMPGLRTGLFRDPLVRRTVEDGVCLVAEGMDTIDPVMLDDLLTAAALALDGAGERTLLDADGRGALLGPTAEFGHVWAGDERGTLPGRRFVDEIHKRVPQFRVLAASRPQVEVLTRGARLACEIAPDLATSALRHVFMVVLGEFDAEGHTFNSFTLPGLPGVLILSPDVLADDAVAAEALVHEAFHLKFLDIDYIRPLFAPGFRQETSPRTTPAWHEDEPGAGGWPVDRVLTSMHVYLALSVFLDAAASAGGVDRWADAATRADRCRSRSAWLLDAVQPHLGCLTGSGRQFVESIGSMQVESAGLTSRTTT</sequence>
<dbReference type="RefSeq" id="WP_344417522.1">
    <property type="nucleotide sequence ID" value="NZ_BAAAQK010000009.1"/>
</dbReference>
<dbReference type="NCBIfam" id="TIGR04267">
    <property type="entry name" value="mod_HExxH"/>
    <property type="match status" value="1"/>
</dbReference>
<dbReference type="Proteomes" id="UP001500449">
    <property type="component" value="Unassembled WGS sequence"/>
</dbReference>
<keyword evidence="2" id="KW-1185">Reference proteome</keyword>
<evidence type="ECO:0008006" key="3">
    <source>
        <dbReference type="Google" id="ProtNLM"/>
    </source>
</evidence>
<reference evidence="1 2" key="1">
    <citation type="journal article" date="2019" name="Int. J. Syst. Evol. Microbiol.">
        <title>The Global Catalogue of Microorganisms (GCM) 10K type strain sequencing project: providing services to taxonomists for standard genome sequencing and annotation.</title>
        <authorList>
            <consortium name="The Broad Institute Genomics Platform"/>
            <consortium name="The Broad Institute Genome Sequencing Center for Infectious Disease"/>
            <person name="Wu L."/>
            <person name="Ma J."/>
        </authorList>
    </citation>
    <scope>NUCLEOTIDE SEQUENCE [LARGE SCALE GENOMIC DNA]</scope>
    <source>
        <strain evidence="1 2">JCM 16009</strain>
    </source>
</reference>
<accession>A0ABN2N4C3</accession>
<evidence type="ECO:0000313" key="1">
    <source>
        <dbReference type="EMBL" id="GAA1850635.1"/>
    </source>
</evidence>
<protein>
    <recommendedName>
        <fullName evidence="3">HEXXH motif domain-containing protein</fullName>
    </recommendedName>
</protein>
<dbReference type="InterPro" id="IPR026337">
    <property type="entry name" value="AKG_HExxH"/>
</dbReference>
<proteinExistence type="predicted"/>
<evidence type="ECO:0000313" key="2">
    <source>
        <dbReference type="Proteomes" id="UP001500449"/>
    </source>
</evidence>
<name>A0ABN2N4C3_9PSEU</name>
<gene>
    <name evidence="1" type="ORF">GCM10009836_33160</name>
</gene>
<organism evidence="1 2">
    <name type="scientific">Pseudonocardia ailaonensis</name>
    <dbReference type="NCBI Taxonomy" id="367279"/>
    <lineage>
        <taxon>Bacteria</taxon>
        <taxon>Bacillati</taxon>
        <taxon>Actinomycetota</taxon>
        <taxon>Actinomycetes</taxon>
        <taxon>Pseudonocardiales</taxon>
        <taxon>Pseudonocardiaceae</taxon>
        <taxon>Pseudonocardia</taxon>
    </lineage>
</organism>
<dbReference type="EMBL" id="BAAAQK010000009">
    <property type="protein sequence ID" value="GAA1850635.1"/>
    <property type="molecule type" value="Genomic_DNA"/>
</dbReference>
<comment type="caution">
    <text evidence="1">The sequence shown here is derived from an EMBL/GenBank/DDBJ whole genome shotgun (WGS) entry which is preliminary data.</text>
</comment>